<dbReference type="CDD" id="cd01399">
    <property type="entry name" value="GlcN6P_deaminase"/>
    <property type="match status" value="1"/>
</dbReference>
<dbReference type="AlphaFoldDB" id="A0A919Y9H8"/>
<dbReference type="GO" id="GO:0019262">
    <property type="term" value="P:N-acetylneuraminate catabolic process"/>
    <property type="evidence" value="ECO:0007669"/>
    <property type="project" value="TreeGrafter"/>
</dbReference>
<evidence type="ECO:0000256" key="1">
    <source>
        <dbReference type="ARBA" id="ARBA00023277"/>
    </source>
</evidence>
<dbReference type="Proteomes" id="UP000682811">
    <property type="component" value="Unassembled WGS sequence"/>
</dbReference>
<name>A0A919Y9H8_9BACL</name>
<feature type="domain" description="Glucosamine/galactosamine-6-phosphate isomerase" evidence="2">
    <location>
        <begin position="23"/>
        <end position="243"/>
    </location>
</feature>
<dbReference type="GO" id="GO:0006043">
    <property type="term" value="P:glucosamine catabolic process"/>
    <property type="evidence" value="ECO:0007669"/>
    <property type="project" value="TreeGrafter"/>
</dbReference>
<keyword evidence="1" id="KW-0119">Carbohydrate metabolism</keyword>
<dbReference type="GO" id="GO:0042802">
    <property type="term" value="F:identical protein binding"/>
    <property type="evidence" value="ECO:0007669"/>
    <property type="project" value="TreeGrafter"/>
</dbReference>
<proteinExistence type="predicted"/>
<dbReference type="RefSeq" id="WP_212978337.1">
    <property type="nucleotide sequence ID" value="NZ_AP025343.1"/>
</dbReference>
<dbReference type="EMBL" id="BORT01000008">
    <property type="protein sequence ID" value="GIO47481.1"/>
    <property type="molecule type" value="Genomic_DNA"/>
</dbReference>
<dbReference type="GO" id="GO:0004342">
    <property type="term" value="F:glucosamine-6-phosphate deaminase activity"/>
    <property type="evidence" value="ECO:0007669"/>
    <property type="project" value="InterPro"/>
</dbReference>
<reference evidence="3 4" key="1">
    <citation type="submission" date="2021-03" db="EMBL/GenBank/DDBJ databases">
        <title>Antimicrobial resistance genes in bacteria isolated from Japanese honey, and their potential for conferring macrolide and lincosamide resistance in the American foulbrood pathogen Paenibacillus larvae.</title>
        <authorList>
            <person name="Okamoto M."/>
            <person name="Kumagai M."/>
            <person name="Kanamori H."/>
            <person name="Takamatsu D."/>
        </authorList>
    </citation>
    <scope>NUCLEOTIDE SEQUENCE [LARGE SCALE GENOMIC DNA]</scope>
    <source>
        <strain evidence="3 4">J34TS1</strain>
    </source>
</reference>
<gene>
    <name evidence="3" type="primary">nagB_2</name>
    <name evidence="3" type="ORF">J34TS1_22460</name>
</gene>
<dbReference type="PANTHER" id="PTHR11280">
    <property type="entry name" value="GLUCOSAMINE-6-PHOSPHATE ISOMERASE"/>
    <property type="match status" value="1"/>
</dbReference>
<dbReference type="InterPro" id="IPR004547">
    <property type="entry name" value="Glucosamine6P_isomerase"/>
</dbReference>
<sequence>MLGTPSAEKEWIQDRLRIRQYATRDEMGRAAAEEAAAALRSKLAMQDHVRIVFAAAPSQNEFLHYLGEAEGIDWKRVTAFHMDEYIGLDPAAPQRFGIFLGTRLFIRVHPGWVHLIDGSADPAKECERYASLLREAPIDIVCLGIGENGHLAFNDPPVADFEDPEMVKIVRLDTKCRQQQVHDGCFARLKDVPEHALTLTIPALLSAKQLFCVVPGASKQHAVREALEGPVSTACPASVLRTHQDCRLYLDRDSSPGG</sequence>
<keyword evidence="4" id="KW-1185">Reference proteome</keyword>
<evidence type="ECO:0000313" key="4">
    <source>
        <dbReference type="Proteomes" id="UP000682811"/>
    </source>
</evidence>
<protein>
    <submittedName>
        <fullName evidence="3">Glucosamine-6-phosphate deaminase</fullName>
    </submittedName>
</protein>
<dbReference type="Pfam" id="PF01182">
    <property type="entry name" value="Glucosamine_iso"/>
    <property type="match status" value="1"/>
</dbReference>
<dbReference type="InterPro" id="IPR037171">
    <property type="entry name" value="NagB/RpiA_transferase-like"/>
</dbReference>
<dbReference type="GO" id="GO:0006046">
    <property type="term" value="P:N-acetylglucosamine catabolic process"/>
    <property type="evidence" value="ECO:0007669"/>
    <property type="project" value="TreeGrafter"/>
</dbReference>
<dbReference type="PANTHER" id="PTHR11280:SF6">
    <property type="entry name" value="GLUCOSAMINE-6-PHOSPHATE ISOMERASE NAGB"/>
    <property type="match status" value="1"/>
</dbReference>
<dbReference type="Gene3D" id="3.40.50.1360">
    <property type="match status" value="1"/>
</dbReference>
<dbReference type="SUPFAM" id="SSF100950">
    <property type="entry name" value="NagB/RpiA/CoA transferase-like"/>
    <property type="match status" value="1"/>
</dbReference>
<evidence type="ECO:0000259" key="2">
    <source>
        <dbReference type="Pfam" id="PF01182"/>
    </source>
</evidence>
<dbReference type="GO" id="GO:0005975">
    <property type="term" value="P:carbohydrate metabolic process"/>
    <property type="evidence" value="ECO:0007669"/>
    <property type="project" value="InterPro"/>
</dbReference>
<dbReference type="GO" id="GO:0005737">
    <property type="term" value="C:cytoplasm"/>
    <property type="evidence" value="ECO:0007669"/>
    <property type="project" value="TreeGrafter"/>
</dbReference>
<dbReference type="InterPro" id="IPR006148">
    <property type="entry name" value="Glc/Gal-6P_isomerase"/>
</dbReference>
<comment type="caution">
    <text evidence="3">The sequence shown here is derived from an EMBL/GenBank/DDBJ whole genome shotgun (WGS) entry which is preliminary data.</text>
</comment>
<organism evidence="3 4">
    <name type="scientific">Paenibacillus azoreducens</name>
    <dbReference type="NCBI Taxonomy" id="116718"/>
    <lineage>
        <taxon>Bacteria</taxon>
        <taxon>Bacillati</taxon>
        <taxon>Bacillota</taxon>
        <taxon>Bacilli</taxon>
        <taxon>Bacillales</taxon>
        <taxon>Paenibacillaceae</taxon>
        <taxon>Paenibacillus</taxon>
    </lineage>
</organism>
<accession>A0A919Y9H8</accession>
<evidence type="ECO:0000313" key="3">
    <source>
        <dbReference type="EMBL" id="GIO47481.1"/>
    </source>
</evidence>